<evidence type="ECO:0000313" key="1">
    <source>
        <dbReference type="EMBL" id="ANB71420.1"/>
    </source>
</evidence>
<dbReference type="EMBL" id="CP014578">
    <property type="protein sequence ID" value="ANB71420.1"/>
    <property type="molecule type" value="Genomic_DNA"/>
</dbReference>
<dbReference type="STRING" id="1804984.AYM40_02825"/>
<proteinExistence type="predicted"/>
<reference evidence="1 2" key="1">
    <citation type="journal article" date="2016" name="Gene">
        <title>PacBio SMRT assembly of a complex multi-replicon genome reveals chlorocatechol degradative operon in a region of genome plasticity.</title>
        <authorList>
            <person name="Ricker N."/>
            <person name="Shen S.Y."/>
            <person name="Goordial J."/>
            <person name="Jin S."/>
            <person name="Fulthorpe R.R."/>
        </authorList>
    </citation>
    <scope>NUCLEOTIDE SEQUENCE [LARGE SCALE GENOMIC DNA]</scope>
    <source>
        <strain evidence="1 2">OLGA172</strain>
    </source>
</reference>
<protein>
    <recommendedName>
        <fullName evidence="3">OmpA-like domain-containing protein</fullName>
    </recommendedName>
</protein>
<accession>A0A160FH24</accession>
<keyword evidence="2" id="KW-1185">Reference proteome</keyword>
<evidence type="ECO:0000313" key="2">
    <source>
        <dbReference type="Proteomes" id="UP000076852"/>
    </source>
</evidence>
<dbReference type="AlphaFoldDB" id="A0A160FH24"/>
<organism evidence="1 2">
    <name type="scientific">Paraburkholderia phytofirmans OLGA172</name>
    <dbReference type="NCBI Taxonomy" id="1417228"/>
    <lineage>
        <taxon>Bacteria</taxon>
        <taxon>Pseudomonadati</taxon>
        <taxon>Pseudomonadota</taxon>
        <taxon>Betaproteobacteria</taxon>
        <taxon>Burkholderiales</taxon>
        <taxon>Burkholderiaceae</taxon>
        <taxon>Paraburkholderia</taxon>
    </lineage>
</organism>
<dbReference type="KEGG" id="buz:AYM40_02825"/>
<sequence length="166" mass="17769">MSAPLRRGFLYASDEGASPTVACLAPGTMMQAIEITLAFVALCLDNFLVSALQKTSPQWLSRMRTILLDTSFALTSVIGVSFASHANACSFALQYGGKMARPVTTLSNVDRLKLAYLLATVRDSAVREGPVATYGFADERDRDASVVARRRAESVSGYLQSLGVAP</sequence>
<gene>
    <name evidence="1" type="ORF">AYM40_02825</name>
</gene>
<evidence type="ECO:0008006" key="3">
    <source>
        <dbReference type="Google" id="ProtNLM"/>
    </source>
</evidence>
<name>A0A160FH24_9BURK</name>
<dbReference type="Proteomes" id="UP000076852">
    <property type="component" value="Chromosome 1"/>
</dbReference>